<dbReference type="PANTHER" id="PTHR35754">
    <property type="entry name" value="ATP SYNTHASE SUBUNIT B"/>
    <property type="match status" value="1"/>
</dbReference>
<reference evidence="2 3" key="1">
    <citation type="submission" date="2020-05" db="EMBL/GenBank/DDBJ databases">
        <title>Vigna angularis (adzuki bean) Var. LongXiaoDou No. 4 denovo assembly.</title>
        <authorList>
            <person name="Xiang H."/>
        </authorList>
    </citation>
    <scope>NUCLEOTIDE SEQUENCE [LARGE SCALE GENOMIC DNA]</scope>
    <source>
        <tissue evidence="2">Leaf</tissue>
    </source>
</reference>
<keyword evidence="1" id="KW-0732">Signal</keyword>
<comment type="caution">
    <text evidence="2">The sequence shown here is derived from an EMBL/GenBank/DDBJ whole genome shotgun (WGS) entry which is preliminary data.</text>
</comment>
<gene>
    <name evidence="2" type="ORF">HKW66_Vig0060570</name>
</gene>
<dbReference type="AlphaFoldDB" id="A0A8T0L238"/>
<dbReference type="EMBL" id="JABFOF010000002">
    <property type="protein sequence ID" value="KAG2406800.1"/>
    <property type="molecule type" value="Genomic_DNA"/>
</dbReference>
<feature type="chain" id="PRO_5035949020" evidence="1">
    <location>
        <begin position="22"/>
        <end position="381"/>
    </location>
</feature>
<sequence>MVWSLLLDQVSSVILFHGSCGLPWGSSGRMEWVPAKALRRSRDALLSCNQNEEYSLLQSCNDNMPVVLFNVSWIGCKQATIYLQTLTYSFIHRELYLSGVSLECEVTMVITDIDLLSMAVSCIKMLKFLFSYLNVSVGYLAFEFVKLDKMNEKLLQTPNNEKHVFGAKDKRETELFVSCFSNDPLRPLVTILEHKGLLTERIREELRHGEEYWALERKLCSALINKAEILVEDVMKAVHLKSFDYRVLNLLLYELQGTKVEELHMEFLSISEFLVEVSDDLYDYEDDVLENSFNILRMFIRIYGPLAAPAMLAKHISEAEDKYECLLKSLDPHLSLNYQKRCAEATKEGGKVSEHPLGTWTFPTLIQDEELYRLKLKSDIS</sequence>
<organism evidence="2 3">
    <name type="scientific">Phaseolus angularis</name>
    <name type="common">Azuki bean</name>
    <name type="synonym">Vigna angularis</name>
    <dbReference type="NCBI Taxonomy" id="3914"/>
    <lineage>
        <taxon>Eukaryota</taxon>
        <taxon>Viridiplantae</taxon>
        <taxon>Streptophyta</taxon>
        <taxon>Embryophyta</taxon>
        <taxon>Tracheophyta</taxon>
        <taxon>Spermatophyta</taxon>
        <taxon>Magnoliopsida</taxon>
        <taxon>eudicotyledons</taxon>
        <taxon>Gunneridae</taxon>
        <taxon>Pentapetalae</taxon>
        <taxon>rosids</taxon>
        <taxon>fabids</taxon>
        <taxon>Fabales</taxon>
        <taxon>Fabaceae</taxon>
        <taxon>Papilionoideae</taxon>
        <taxon>50 kb inversion clade</taxon>
        <taxon>NPAAA clade</taxon>
        <taxon>indigoferoid/millettioid clade</taxon>
        <taxon>Phaseoleae</taxon>
        <taxon>Vigna</taxon>
    </lineage>
</organism>
<feature type="signal peptide" evidence="1">
    <location>
        <begin position="1"/>
        <end position="21"/>
    </location>
</feature>
<evidence type="ECO:0000313" key="2">
    <source>
        <dbReference type="EMBL" id="KAG2406800.1"/>
    </source>
</evidence>
<dbReference type="Proteomes" id="UP000743370">
    <property type="component" value="Unassembled WGS sequence"/>
</dbReference>
<accession>A0A8T0L238</accession>
<proteinExistence type="predicted"/>
<dbReference type="PANTHER" id="PTHR35754:SF2">
    <property type="entry name" value="ATP SYNTHASE SUBUNIT B"/>
    <property type="match status" value="1"/>
</dbReference>
<protein>
    <submittedName>
        <fullName evidence="2">Uncharacterized protein</fullName>
    </submittedName>
</protein>
<name>A0A8T0L238_PHAAN</name>
<evidence type="ECO:0000313" key="3">
    <source>
        <dbReference type="Proteomes" id="UP000743370"/>
    </source>
</evidence>
<evidence type="ECO:0000256" key="1">
    <source>
        <dbReference type="SAM" id="SignalP"/>
    </source>
</evidence>